<dbReference type="PROSITE" id="PS51371">
    <property type="entry name" value="CBS"/>
    <property type="match status" value="1"/>
</dbReference>
<dbReference type="EMBL" id="HF951689">
    <property type="protein sequence ID" value="CCW34510.1"/>
    <property type="molecule type" value="Genomic_DNA"/>
</dbReference>
<dbReference type="eggNOG" id="COG0517">
    <property type="taxonomic scope" value="Bacteria"/>
</dbReference>
<keyword evidence="2" id="KW-1133">Transmembrane helix</keyword>
<evidence type="ECO:0000313" key="4">
    <source>
        <dbReference type="EMBL" id="CCW34510.1"/>
    </source>
</evidence>
<keyword evidence="1" id="KW-0129">CBS domain</keyword>
<dbReference type="KEGG" id="ccz:CCALI_00685"/>
<accession>S0ETK9</accession>
<sequence>MSDSDARLLAQDTSVATQGSWPLTLRGLLRQGPLPAPEDSVERALHLMRNYGVEALPVTLDGHLMGMVSRESLLRYVRERGLDDEARWASVSDFLQPAEETVAPETPLETLRERWRNRLDRSLPALPVVDKEGYCLGYLHPLDLFFPEPMLRPQLPPIGGMATPFGVYLTDGRIQAGASNIALIATGAFMGLLIFGSLWLSGWGLERLAVWIPFVPHWVFDMNAALQDAHPWWSACAVCVRSVVILPYLLLMRFSVLAGYHAAEHQTVHAIERREPLVVPVVRRMPRVHPRCGTNLVAAMGIFAFVAELASCFPWLQEGAIVIAGLVTLFTWRRVGAFLQLWFTTRPASEHQLEKGIRAGNELIERYLQSYPTRPHILRKIWCMGLLQALIGMGIIAFIVSYIPFLSAFLR</sequence>
<feature type="domain" description="CBS" evidence="3">
    <location>
        <begin position="28"/>
        <end position="85"/>
    </location>
</feature>
<evidence type="ECO:0000256" key="1">
    <source>
        <dbReference type="PROSITE-ProRule" id="PRU00703"/>
    </source>
</evidence>
<dbReference type="RefSeq" id="WP_016482072.1">
    <property type="nucleotide sequence ID" value="NC_021487.1"/>
</dbReference>
<keyword evidence="2" id="KW-0472">Membrane</keyword>
<dbReference type="STRING" id="454171.CP488_00468"/>
<dbReference type="SUPFAM" id="SSF54631">
    <property type="entry name" value="CBS-domain pair"/>
    <property type="match status" value="1"/>
</dbReference>
<dbReference type="Pfam" id="PF07136">
    <property type="entry name" value="DUF1385"/>
    <property type="match status" value="1"/>
</dbReference>
<proteinExistence type="predicted"/>
<dbReference type="Pfam" id="PF00571">
    <property type="entry name" value="CBS"/>
    <property type="match status" value="2"/>
</dbReference>
<dbReference type="InterPro" id="IPR000644">
    <property type="entry name" value="CBS_dom"/>
</dbReference>
<gene>
    <name evidence="4" type="ORF">CCALI_00685</name>
</gene>
<feature type="transmembrane region" description="Helical" evidence="2">
    <location>
        <begin position="232"/>
        <end position="251"/>
    </location>
</feature>
<feature type="transmembrane region" description="Helical" evidence="2">
    <location>
        <begin position="293"/>
        <end position="316"/>
    </location>
</feature>
<name>S0ETK9_CHTCT</name>
<dbReference type="OrthoDB" id="5242995at2"/>
<dbReference type="CDD" id="cd02205">
    <property type="entry name" value="CBS_pair_SF"/>
    <property type="match status" value="1"/>
</dbReference>
<dbReference type="PATRIC" id="fig|1303518.3.peg.691"/>
<dbReference type="Proteomes" id="UP000014227">
    <property type="component" value="Chromosome I"/>
</dbReference>
<evidence type="ECO:0000256" key="2">
    <source>
        <dbReference type="SAM" id="Phobius"/>
    </source>
</evidence>
<dbReference type="InParanoid" id="S0ETK9"/>
<dbReference type="eggNOG" id="COG3872">
    <property type="taxonomic scope" value="Bacteria"/>
</dbReference>
<keyword evidence="5" id="KW-1185">Reference proteome</keyword>
<dbReference type="HOGENOM" id="CLU_668504_0_0_0"/>
<protein>
    <submittedName>
        <fullName evidence="4">FOG: CBS domain</fullName>
    </submittedName>
</protein>
<feature type="transmembrane region" description="Helical" evidence="2">
    <location>
        <begin position="381"/>
        <end position="405"/>
    </location>
</feature>
<keyword evidence="2" id="KW-0812">Transmembrane</keyword>
<dbReference type="InterPro" id="IPR010787">
    <property type="entry name" value="DUF1385"/>
</dbReference>
<reference evidence="5" key="1">
    <citation type="submission" date="2013-03" db="EMBL/GenBank/DDBJ databases">
        <title>Genome sequence of Chthonomonas calidirosea, the first sequenced genome from the Armatimonadetes phylum (formally candidate division OP10).</title>
        <authorList>
            <person name="Lee K.C.Y."/>
            <person name="Morgan X.C."/>
            <person name="Dunfield P.F."/>
            <person name="Tamas I."/>
            <person name="Houghton K.M."/>
            <person name="Vyssotski M."/>
            <person name="Ryan J.L.J."/>
            <person name="Lagutin K."/>
            <person name="McDonald I.R."/>
            <person name="Stott M.B."/>
        </authorList>
    </citation>
    <scope>NUCLEOTIDE SEQUENCE [LARGE SCALE GENOMIC DNA]</scope>
    <source>
        <strain evidence="5">DSM 23976 / ICMP 18418 / T49</strain>
    </source>
</reference>
<dbReference type="AlphaFoldDB" id="S0ETK9"/>
<evidence type="ECO:0000313" key="5">
    <source>
        <dbReference type="Proteomes" id="UP000014227"/>
    </source>
</evidence>
<evidence type="ECO:0000259" key="3">
    <source>
        <dbReference type="PROSITE" id="PS51371"/>
    </source>
</evidence>
<organism evidence="4 5">
    <name type="scientific">Chthonomonas calidirosea (strain DSM 23976 / ICMP 18418 / T49)</name>
    <dbReference type="NCBI Taxonomy" id="1303518"/>
    <lineage>
        <taxon>Bacteria</taxon>
        <taxon>Bacillati</taxon>
        <taxon>Armatimonadota</taxon>
        <taxon>Chthonomonadia</taxon>
        <taxon>Chthonomonadales</taxon>
        <taxon>Chthonomonadaceae</taxon>
        <taxon>Chthonomonas</taxon>
    </lineage>
</organism>
<feature type="transmembrane region" description="Helical" evidence="2">
    <location>
        <begin position="181"/>
        <end position="200"/>
    </location>
</feature>
<feature type="transmembrane region" description="Helical" evidence="2">
    <location>
        <begin position="322"/>
        <end position="343"/>
    </location>
</feature>
<dbReference type="Gene3D" id="3.10.580.10">
    <property type="entry name" value="CBS-domain"/>
    <property type="match status" value="1"/>
</dbReference>
<dbReference type="InterPro" id="IPR046342">
    <property type="entry name" value="CBS_dom_sf"/>
</dbReference>